<reference evidence="1" key="1">
    <citation type="submission" date="2021-10" db="EMBL/GenBank/DDBJ databases">
        <authorList>
            <person name="Piombo E."/>
        </authorList>
    </citation>
    <scope>NUCLEOTIDE SEQUENCE</scope>
</reference>
<keyword evidence="2" id="KW-1185">Reference proteome</keyword>
<dbReference type="EMBL" id="CABFOC020000035">
    <property type="protein sequence ID" value="CAH0049977.1"/>
    <property type="molecule type" value="Genomic_DNA"/>
</dbReference>
<organism evidence="1 2">
    <name type="scientific">Clonostachys solani</name>
    <dbReference type="NCBI Taxonomy" id="160281"/>
    <lineage>
        <taxon>Eukaryota</taxon>
        <taxon>Fungi</taxon>
        <taxon>Dikarya</taxon>
        <taxon>Ascomycota</taxon>
        <taxon>Pezizomycotina</taxon>
        <taxon>Sordariomycetes</taxon>
        <taxon>Hypocreomycetidae</taxon>
        <taxon>Hypocreales</taxon>
        <taxon>Bionectriaceae</taxon>
        <taxon>Clonostachys</taxon>
    </lineage>
</organism>
<name>A0A9N9Z6K5_9HYPO</name>
<comment type="caution">
    <text evidence="1">The sequence shown here is derived from an EMBL/GenBank/DDBJ whole genome shotgun (WGS) entry which is preliminary data.</text>
</comment>
<dbReference type="Proteomes" id="UP000775872">
    <property type="component" value="Unassembled WGS sequence"/>
</dbReference>
<evidence type="ECO:0000313" key="1">
    <source>
        <dbReference type="EMBL" id="CAH0049977.1"/>
    </source>
</evidence>
<evidence type="ECO:0000313" key="2">
    <source>
        <dbReference type="Proteomes" id="UP000775872"/>
    </source>
</evidence>
<gene>
    <name evidence="1" type="ORF">CSOL1703_00001940</name>
</gene>
<sequence length="158" mass="17321">MALTSEIVTAHVYQQTCFLKENTCVVLLYQNGLALGQTSSVQTLIFSLVGDDLSARFCLKRSCGYGKPTSRIRNVCDCVPVSIHGLGRGRGRGRGRLFLSDSSCRVRTSHATHGTDCRESVNGYRPDRPGHLHQMRALHADLPLRNSAGHRLDGLDPS</sequence>
<accession>A0A9N9Z6K5</accession>
<proteinExistence type="predicted"/>
<protein>
    <submittedName>
        <fullName evidence="1">Uncharacterized protein</fullName>
    </submittedName>
</protein>
<dbReference type="AlphaFoldDB" id="A0A9N9Z6K5"/>